<accession>A0A074JG25</accession>
<dbReference type="eggNOG" id="COG0778">
    <property type="taxonomic scope" value="Bacteria"/>
</dbReference>
<protein>
    <recommendedName>
        <fullName evidence="1">Nitroreductase domain-containing protein</fullName>
    </recommendedName>
</protein>
<dbReference type="InterPro" id="IPR029479">
    <property type="entry name" value="Nitroreductase"/>
</dbReference>
<gene>
    <name evidence="2" type="ORF">TP2_17140</name>
</gene>
<dbReference type="GO" id="GO:0016491">
    <property type="term" value="F:oxidoreductase activity"/>
    <property type="evidence" value="ECO:0007669"/>
    <property type="project" value="InterPro"/>
</dbReference>
<dbReference type="AlphaFoldDB" id="A0A074JG25"/>
<dbReference type="InterPro" id="IPR000415">
    <property type="entry name" value="Nitroreductase-like"/>
</dbReference>
<feature type="domain" description="Nitroreductase" evidence="1">
    <location>
        <begin position="17"/>
        <end position="181"/>
    </location>
</feature>
<dbReference type="Proteomes" id="UP000027432">
    <property type="component" value="Unassembled WGS sequence"/>
</dbReference>
<dbReference type="Gene3D" id="3.40.109.10">
    <property type="entry name" value="NADH Oxidase"/>
    <property type="match status" value="1"/>
</dbReference>
<dbReference type="SUPFAM" id="SSF55469">
    <property type="entry name" value="FMN-dependent nitroreductase-like"/>
    <property type="match status" value="1"/>
</dbReference>
<evidence type="ECO:0000313" key="3">
    <source>
        <dbReference type="Proteomes" id="UP000027432"/>
    </source>
</evidence>
<dbReference type="PANTHER" id="PTHR23026">
    <property type="entry name" value="NADPH NITROREDUCTASE"/>
    <property type="match status" value="1"/>
</dbReference>
<dbReference type="Pfam" id="PF00881">
    <property type="entry name" value="Nitroreductase"/>
    <property type="match status" value="1"/>
</dbReference>
<keyword evidence="3" id="KW-1185">Reference proteome</keyword>
<name>A0A074JG25_9RHOB</name>
<dbReference type="InterPro" id="IPR012825">
    <property type="entry name" value="BluB"/>
</dbReference>
<evidence type="ECO:0000313" key="2">
    <source>
        <dbReference type="EMBL" id="KEO54840.1"/>
    </source>
</evidence>
<proteinExistence type="predicted"/>
<dbReference type="InterPro" id="IPR050627">
    <property type="entry name" value="Nitroreductase/BluB"/>
</dbReference>
<dbReference type="EMBL" id="AUND01000007">
    <property type="protein sequence ID" value="KEO54840.1"/>
    <property type="molecule type" value="Genomic_DNA"/>
</dbReference>
<dbReference type="RefSeq" id="WP_038074518.1">
    <property type="nucleotide sequence ID" value="NZ_AUND01000007.1"/>
</dbReference>
<organism evidence="2 3">
    <name type="scientific">Thioclava pacifica DSM 10166</name>
    <dbReference type="NCBI Taxonomy" id="1353537"/>
    <lineage>
        <taxon>Bacteria</taxon>
        <taxon>Pseudomonadati</taxon>
        <taxon>Pseudomonadota</taxon>
        <taxon>Alphaproteobacteria</taxon>
        <taxon>Rhodobacterales</taxon>
        <taxon>Paracoccaceae</taxon>
        <taxon>Thioclava</taxon>
    </lineage>
</organism>
<dbReference type="NCBIfam" id="TIGR02476">
    <property type="entry name" value="BluB"/>
    <property type="match status" value="1"/>
</dbReference>
<reference evidence="2 3" key="1">
    <citation type="submission" date="2013-07" db="EMBL/GenBank/DDBJ databases">
        <title>Thioclava pacifica DSM 10166 Genome Sequencing.</title>
        <authorList>
            <person name="Lai Q."/>
            <person name="Shao Z."/>
        </authorList>
    </citation>
    <scope>NUCLEOTIDE SEQUENCE [LARGE SCALE GENOMIC DNA]</scope>
    <source>
        <strain evidence="2 3">DSM 10166</strain>
    </source>
</reference>
<sequence>MEFDDRARETLAEILCWRRDTRHFRTDPVPEPVLERLRVAMDRAPSVGNARPWRVMRIESPVIRAELRAIFARCNAQAARQYEGARAAQYAELKLQGLEAAPVQLGVFTEIDPEAGHRLGRLTMPETLRQSTAMAIHTLWLAARAENLGLGMVSILDPRAVERLMGVPEGLEFSALLCLGYPAFTDDRPLLHRLGWQEDAPTLWQTI</sequence>
<dbReference type="STRING" id="1353537.TP2_17140"/>
<comment type="caution">
    <text evidence="2">The sequence shown here is derived from an EMBL/GenBank/DDBJ whole genome shotgun (WGS) entry which is preliminary data.</text>
</comment>
<evidence type="ECO:0000259" key="1">
    <source>
        <dbReference type="Pfam" id="PF00881"/>
    </source>
</evidence>
<dbReference type="PANTHER" id="PTHR23026:SF123">
    <property type="entry name" value="NAD(P)H NITROREDUCTASE RV3131-RELATED"/>
    <property type="match status" value="1"/>
</dbReference>